<name>A0A915IFA4_ROMCU</name>
<accession>A0A915IFA4</accession>
<evidence type="ECO:0000313" key="1">
    <source>
        <dbReference type="Proteomes" id="UP000887565"/>
    </source>
</evidence>
<proteinExistence type="predicted"/>
<dbReference type="AlphaFoldDB" id="A0A915IFA4"/>
<dbReference type="Proteomes" id="UP000887565">
    <property type="component" value="Unplaced"/>
</dbReference>
<organism evidence="1 2">
    <name type="scientific">Romanomermis culicivorax</name>
    <name type="common">Nematode worm</name>
    <dbReference type="NCBI Taxonomy" id="13658"/>
    <lineage>
        <taxon>Eukaryota</taxon>
        <taxon>Metazoa</taxon>
        <taxon>Ecdysozoa</taxon>
        <taxon>Nematoda</taxon>
        <taxon>Enoplea</taxon>
        <taxon>Dorylaimia</taxon>
        <taxon>Mermithida</taxon>
        <taxon>Mermithoidea</taxon>
        <taxon>Mermithidae</taxon>
        <taxon>Romanomermis</taxon>
    </lineage>
</organism>
<dbReference type="WBParaSite" id="nRc.2.0.1.t12478-RA">
    <property type="protein sequence ID" value="nRc.2.0.1.t12478-RA"/>
    <property type="gene ID" value="nRc.2.0.1.g12478"/>
</dbReference>
<evidence type="ECO:0000313" key="2">
    <source>
        <dbReference type="WBParaSite" id="nRc.2.0.1.t12478-RA"/>
    </source>
</evidence>
<protein>
    <submittedName>
        <fullName evidence="2">Uncharacterized protein</fullName>
    </submittedName>
</protein>
<reference evidence="2" key="1">
    <citation type="submission" date="2022-11" db="UniProtKB">
        <authorList>
            <consortium name="WormBaseParasite"/>
        </authorList>
    </citation>
    <scope>IDENTIFICATION</scope>
</reference>
<sequence length="148" mass="17114">GIISQKIQYHQQPYLPHGTERKNYNVHGVAITSNGERDNGPARAYEECLSAGKWTLHKNLNLQKGNRKKGKTTEQLARKQKEEKIEEKLILAIDFHNMIMQSKGLLIPILFLDIFSSHVLQFMGQKKNLRILDNLEDDQEIDDVKVDY</sequence>
<keyword evidence="1" id="KW-1185">Reference proteome</keyword>